<dbReference type="PANTHER" id="PTHR35218">
    <property type="entry name" value="RNASE H DOMAIN-CONTAINING PROTEIN"/>
    <property type="match status" value="1"/>
</dbReference>
<accession>A0AAE0AJZ4</accession>
<dbReference type="EMBL" id="JANJYJ010000004">
    <property type="protein sequence ID" value="KAK3219391.1"/>
    <property type="molecule type" value="Genomic_DNA"/>
</dbReference>
<dbReference type="PANTHER" id="PTHR35218:SF9">
    <property type="entry name" value="ENDONUCLEASE_EXONUCLEASE_PHOSPHATASE DOMAIN-CONTAINING PROTEIN"/>
    <property type="match status" value="1"/>
</dbReference>
<evidence type="ECO:0000313" key="1">
    <source>
        <dbReference type="EMBL" id="KAK3219391.1"/>
    </source>
</evidence>
<dbReference type="SUPFAM" id="SSF56219">
    <property type="entry name" value="DNase I-like"/>
    <property type="match status" value="1"/>
</dbReference>
<dbReference type="Gene3D" id="3.60.10.10">
    <property type="entry name" value="Endonuclease/exonuclease/phosphatase"/>
    <property type="match status" value="1"/>
</dbReference>
<dbReference type="AlphaFoldDB" id="A0AAE0AJZ4"/>
<reference evidence="1" key="1">
    <citation type="journal article" date="2023" name="Plant J.">
        <title>Genome sequences and population genomics provide insights into the demographic history, inbreeding, and mutation load of two 'living fossil' tree species of Dipteronia.</title>
        <authorList>
            <person name="Feng Y."/>
            <person name="Comes H.P."/>
            <person name="Chen J."/>
            <person name="Zhu S."/>
            <person name="Lu R."/>
            <person name="Zhang X."/>
            <person name="Li P."/>
            <person name="Qiu J."/>
            <person name="Olsen K.M."/>
            <person name="Qiu Y."/>
        </authorList>
    </citation>
    <scope>NUCLEOTIDE SEQUENCE</scope>
    <source>
        <strain evidence="1">NBL</strain>
    </source>
</reference>
<sequence>MSWNVCGLGKTEKRRIVRRVVLSQKPIVLFLQESKLGVFDSKTIREIEGVLLTRGVGVEAVCRARGLITLWNEEMFTATYYVSNRWCIVLAVVLNKLNKPVVLCNVYASNLESEQKELKLGVFDTKTIREIGGVLLTHGVGVEAVGRAKGLITLWNEEMFTVADCVSNRWCIMLAVVLNRLNKPVVLCNVHASNLESERKELWDTYSSPFLSRGALEGTSIPFFMR</sequence>
<gene>
    <name evidence="1" type="ORF">Dsin_013361</name>
</gene>
<organism evidence="1 2">
    <name type="scientific">Dipteronia sinensis</name>
    <dbReference type="NCBI Taxonomy" id="43782"/>
    <lineage>
        <taxon>Eukaryota</taxon>
        <taxon>Viridiplantae</taxon>
        <taxon>Streptophyta</taxon>
        <taxon>Embryophyta</taxon>
        <taxon>Tracheophyta</taxon>
        <taxon>Spermatophyta</taxon>
        <taxon>Magnoliopsida</taxon>
        <taxon>eudicotyledons</taxon>
        <taxon>Gunneridae</taxon>
        <taxon>Pentapetalae</taxon>
        <taxon>rosids</taxon>
        <taxon>malvids</taxon>
        <taxon>Sapindales</taxon>
        <taxon>Sapindaceae</taxon>
        <taxon>Hippocastanoideae</taxon>
        <taxon>Acereae</taxon>
        <taxon>Dipteronia</taxon>
    </lineage>
</organism>
<keyword evidence="2" id="KW-1185">Reference proteome</keyword>
<name>A0AAE0AJZ4_9ROSI</name>
<dbReference type="Proteomes" id="UP001281410">
    <property type="component" value="Unassembled WGS sequence"/>
</dbReference>
<dbReference type="InterPro" id="IPR036691">
    <property type="entry name" value="Endo/exonu/phosph_ase_sf"/>
</dbReference>
<comment type="caution">
    <text evidence="1">The sequence shown here is derived from an EMBL/GenBank/DDBJ whole genome shotgun (WGS) entry which is preliminary data.</text>
</comment>
<proteinExistence type="predicted"/>
<evidence type="ECO:0000313" key="2">
    <source>
        <dbReference type="Proteomes" id="UP001281410"/>
    </source>
</evidence>
<protein>
    <submittedName>
        <fullName evidence="1">Uncharacterized protein</fullName>
    </submittedName>
</protein>